<dbReference type="EMBL" id="AP035768">
    <property type="protein sequence ID" value="BFO16486.1"/>
    <property type="molecule type" value="Genomic_DNA"/>
</dbReference>
<name>A0AAT9HH43_9ACTN</name>
<organism evidence="1">
    <name type="scientific">Streptomyces haneummycinicus</name>
    <dbReference type="NCBI Taxonomy" id="3074435"/>
    <lineage>
        <taxon>Bacteria</taxon>
        <taxon>Bacillati</taxon>
        <taxon>Actinomycetota</taxon>
        <taxon>Actinomycetes</taxon>
        <taxon>Kitasatosporales</taxon>
        <taxon>Streptomycetaceae</taxon>
        <taxon>Streptomyces</taxon>
    </lineage>
</organism>
<protein>
    <submittedName>
        <fullName evidence="1">Uncharacterized protein</fullName>
    </submittedName>
</protein>
<accession>A0AAT9HH43</accession>
<gene>
    <name evidence="1" type="ORF">SHKM778_28740</name>
</gene>
<evidence type="ECO:0000313" key="1">
    <source>
        <dbReference type="EMBL" id="BFO16486.1"/>
    </source>
</evidence>
<reference evidence="1" key="2">
    <citation type="submission" date="2024-07" db="EMBL/GenBank/DDBJ databases">
        <title>Streptomyces haneummycinica sp. nov., a new antibiotic-producing actinobacterium isolated from marine sediment.</title>
        <authorList>
            <person name="Uemura M."/>
            <person name="Hamada M."/>
            <person name="Hirano S."/>
            <person name="Kobayashi K."/>
            <person name="Ohshiro T."/>
            <person name="Kobayashi T."/>
            <person name="Terahara T."/>
        </authorList>
    </citation>
    <scope>NUCLEOTIDE SEQUENCE</scope>
    <source>
        <strain evidence="1">KM77-8</strain>
    </source>
</reference>
<proteinExistence type="predicted"/>
<sequence>MIQPALAAGTHVVLDNAHHKILARYAVNPDVATPSPNRSSPT</sequence>
<dbReference type="AlphaFoldDB" id="A0AAT9HH43"/>
<reference evidence="1" key="1">
    <citation type="submission" date="2024-06" db="EMBL/GenBank/DDBJ databases">
        <authorList>
            <consortium name="consrtm"/>
            <person name="Uemura M."/>
            <person name="Terahara T."/>
        </authorList>
    </citation>
    <scope>NUCLEOTIDE SEQUENCE</scope>
    <source>
        <strain evidence="1">KM77-8</strain>
    </source>
</reference>